<dbReference type="PANTHER" id="PTHR31197:SF40">
    <property type="entry name" value="ZINC FINGER, RING_FYVE_PHD-TYPE"/>
    <property type="match status" value="1"/>
</dbReference>
<organism evidence="2 3">
    <name type="scientific">Anisodus acutangulus</name>
    <dbReference type="NCBI Taxonomy" id="402998"/>
    <lineage>
        <taxon>Eukaryota</taxon>
        <taxon>Viridiplantae</taxon>
        <taxon>Streptophyta</taxon>
        <taxon>Embryophyta</taxon>
        <taxon>Tracheophyta</taxon>
        <taxon>Spermatophyta</taxon>
        <taxon>Magnoliopsida</taxon>
        <taxon>eudicotyledons</taxon>
        <taxon>Gunneridae</taxon>
        <taxon>Pentapetalae</taxon>
        <taxon>asterids</taxon>
        <taxon>lamiids</taxon>
        <taxon>Solanales</taxon>
        <taxon>Solanaceae</taxon>
        <taxon>Solanoideae</taxon>
        <taxon>Hyoscyameae</taxon>
        <taxon>Anisodus</taxon>
    </lineage>
</organism>
<keyword evidence="3" id="KW-1185">Reference proteome</keyword>
<evidence type="ECO:0000313" key="2">
    <source>
        <dbReference type="EMBL" id="KAJ8560047.1"/>
    </source>
</evidence>
<proteinExistence type="predicted"/>
<name>A0A9Q1MGM6_9SOLA</name>
<dbReference type="PANTHER" id="PTHR31197">
    <property type="entry name" value="OS01G0612600 PROTEIN"/>
    <property type="match status" value="1"/>
</dbReference>
<dbReference type="Pfam" id="PF07800">
    <property type="entry name" value="DUF1644"/>
    <property type="match status" value="1"/>
</dbReference>
<reference evidence="3" key="1">
    <citation type="journal article" date="2023" name="Proc. Natl. Acad. Sci. U.S.A.">
        <title>Genomic and structural basis for evolution of tropane alkaloid biosynthesis.</title>
        <authorList>
            <person name="Wanga Y.-J."/>
            <person name="Taina T."/>
            <person name="Yua J.-Y."/>
            <person name="Lia J."/>
            <person name="Xua B."/>
            <person name="Chenc J."/>
            <person name="D'Auriad J.C."/>
            <person name="Huanga J.-P."/>
            <person name="Huanga S.-X."/>
        </authorList>
    </citation>
    <scope>NUCLEOTIDE SEQUENCE [LARGE SCALE GENOMIC DNA]</scope>
    <source>
        <strain evidence="3">cv. KIB-2019</strain>
    </source>
</reference>
<evidence type="ECO:0000313" key="3">
    <source>
        <dbReference type="Proteomes" id="UP001152561"/>
    </source>
</evidence>
<dbReference type="InterPro" id="IPR012866">
    <property type="entry name" value="DUF1644"/>
</dbReference>
<gene>
    <name evidence="2" type="ORF">K7X08_004105</name>
</gene>
<dbReference type="OrthoDB" id="1921166at2759"/>
<evidence type="ECO:0000256" key="1">
    <source>
        <dbReference type="SAM" id="MobiDB-lite"/>
    </source>
</evidence>
<feature type="region of interest" description="Disordered" evidence="1">
    <location>
        <begin position="100"/>
        <end position="143"/>
    </location>
</feature>
<feature type="compositionally biased region" description="Polar residues" evidence="1">
    <location>
        <begin position="100"/>
        <end position="122"/>
    </location>
</feature>
<dbReference type="Proteomes" id="UP001152561">
    <property type="component" value="Unassembled WGS sequence"/>
</dbReference>
<accession>A0A9Q1MGM6</accession>
<dbReference type="AlphaFoldDB" id="A0A9Q1MGM6"/>
<dbReference type="EMBL" id="JAJAGQ010000006">
    <property type="protein sequence ID" value="KAJ8560047.1"/>
    <property type="molecule type" value="Genomic_DNA"/>
</dbReference>
<comment type="caution">
    <text evidence="2">The sequence shown here is derived from an EMBL/GenBank/DDBJ whole genome shotgun (WGS) entry which is preliminary data.</text>
</comment>
<protein>
    <submittedName>
        <fullName evidence="2">Uncharacterized protein</fullName>
    </submittedName>
</protein>
<sequence>MPKDRRVNSSSFNGARASPYACSSKNTGLEFKSSSPPVGNERQWEEARCLICMEHPHNAVLLLCSSRGKGCLPYMCDTSYRHSNCLDQFCKLSSGTQSEAQQEESTIPGQSEAQQEESTISGTIFHRGSQRQPSSRTTWSTEGQQPELVCPLCRGQIKGWIVVEGARKFMNSKQRSCSLETCSFNGNYGELRKHARLEHPSDRPAEADPQRQFDWRRLEIQRDFGDTLSAYQTPFGDDLPGDDFLSELPLDGGLFDLLDGYSEAEDGLSEDSNLLMDFEFELSFTFLNDFPFLPLTLDEFSNFDGVRTASRSQTSARSENRGPRRGLEFQNTKLTQRTRCCLLFCEC</sequence>
<feature type="compositionally biased region" description="Polar residues" evidence="1">
    <location>
        <begin position="130"/>
        <end position="143"/>
    </location>
</feature>
<feature type="region of interest" description="Disordered" evidence="1">
    <location>
        <begin position="1"/>
        <end position="21"/>
    </location>
</feature>